<feature type="domain" description="DRBM" evidence="2">
    <location>
        <begin position="364"/>
        <end position="439"/>
    </location>
</feature>
<dbReference type="PANTHER" id="PTHR10910">
    <property type="entry name" value="EUKARYOTE SPECIFIC DSRNA BINDING PROTEIN"/>
    <property type="match status" value="1"/>
</dbReference>
<dbReference type="PROSITE" id="PS50137">
    <property type="entry name" value="DS_RBD"/>
    <property type="match status" value="2"/>
</dbReference>
<keyword evidence="1" id="KW-0694">RNA-binding</keyword>
<proteinExistence type="predicted"/>
<feature type="domain" description="A to I editase" evidence="3">
    <location>
        <begin position="505"/>
        <end position="792"/>
    </location>
</feature>
<organism evidence="4 5">
    <name type="scientific">Diploscapter pachys</name>
    <dbReference type="NCBI Taxonomy" id="2018661"/>
    <lineage>
        <taxon>Eukaryota</taxon>
        <taxon>Metazoa</taxon>
        <taxon>Ecdysozoa</taxon>
        <taxon>Nematoda</taxon>
        <taxon>Chromadorea</taxon>
        <taxon>Rhabditida</taxon>
        <taxon>Rhabditina</taxon>
        <taxon>Rhabditomorpha</taxon>
        <taxon>Rhabditoidea</taxon>
        <taxon>Rhabditidae</taxon>
        <taxon>Diploscapter</taxon>
    </lineage>
</organism>
<evidence type="ECO:0000313" key="4">
    <source>
        <dbReference type="EMBL" id="PAV63752.1"/>
    </source>
</evidence>
<dbReference type="GO" id="GO:0005737">
    <property type="term" value="C:cytoplasm"/>
    <property type="evidence" value="ECO:0007669"/>
    <property type="project" value="TreeGrafter"/>
</dbReference>
<dbReference type="SMART" id="SM00552">
    <property type="entry name" value="ADEAMc"/>
    <property type="match status" value="1"/>
</dbReference>
<dbReference type="STRING" id="2018661.A0A2A2JQC7"/>
<dbReference type="GO" id="GO:0008251">
    <property type="term" value="F:tRNA-specific adenosine deaminase activity"/>
    <property type="evidence" value="ECO:0007669"/>
    <property type="project" value="TreeGrafter"/>
</dbReference>
<comment type="caution">
    <text evidence="4">The sequence shown here is derived from an EMBL/GenBank/DDBJ whole genome shotgun (WGS) entry which is preliminary data.</text>
</comment>
<accession>A0A2A2JQC7</accession>
<dbReference type="PROSITE" id="PS50141">
    <property type="entry name" value="A_DEAMIN_EDITASE"/>
    <property type="match status" value="1"/>
</dbReference>
<dbReference type="GO" id="GO:0003726">
    <property type="term" value="F:double-stranded RNA adenosine deaminase activity"/>
    <property type="evidence" value="ECO:0007669"/>
    <property type="project" value="TreeGrafter"/>
</dbReference>
<dbReference type="Gene3D" id="3.30.160.20">
    <property type="match status" value="2"/>
</dbReference>
<dbReference type="PANTHER" id="PTHR10910:SF144">
    <property type="entry name" value="A TO I EDITASE DOMAIN-CONTAINING PROTEIN-RELATED"/>
    <property type="match status" value="1"/>
</dbReference>
<dbReference type="InterPro" id="IPR002466">
    <property type="entry name" value="A_deamin"/>
</dbReference>
<dbReference type="GO" id="GO:0006382">
    <property type="term" value="P:adenosine to inosine editing"/>
    <property type="evidence" value="ECO:0007669"/>
    <property type="project" value="TreeGrafter"/>
</dbReference>
<protein>
    <submittedName>
        <fullName evidence="4">Uncharacterized protein</fullName>
    </submittedName>
</protein>
<name>A0A2A2JQC7_9BILA</name>
<dbReference type="Pfam" id="PF02137">
    <property type="entry name" value="A_deamin"/>
    <property type="match status" value="1"/>
</dbReference>
<dbReference type="Proteomes" id="UP000218231">
    <property type="component" value="Unassembled WGS sequence"/>
</dbReference>
<evidence type="ECO:0000313" key="5">
    <source>
        <dbReference type="Proteomes" id="UP000218231"/>
    </source>
</evidence>
<evidence type="ECO:0000259" key="2">
    <source>
        <dbReference type="PROSITE" id="PS50137"/>
    </source>
</evidence>
<dbReference type="OrthoDB" id="10268011at2759"/>
<dbReference type="Pfam" id="PF00035">
    <property type="entry name" value="dsrm"/>
    <property type="match status" value="1"/>
</dbReference>
<dbReference type="SUPFAM" id="SSF54768">
    <property type="entry name" value="dsRNA-binding domain-like"/>
    <property type="match status" value="2"/>
</dbReference>
<dbReference type="GO" id="GO:0003725">
    <property type="term" value="F:double-stranded RNA binding"/>
    <property type="evidence" value="ECO:0007669"/>
    <property type="project" value="TreeGrafter"/>
</dbReference>
<dbReference type="AlphaFoldDB" id="A0A2A2JQC7"/>
<sequence>MTPAALVHQLFNGIQERLAENFPGKVMIIVYVCSYEHNPRNKTYRCTLVVLNQQFEMDASSKKEAKQKAAELAVRTLRPDIPLSTGSAIVKPIGVVNPASVGGTPIVASSSKLPVAKGVAVVSGSGSNPTPISAYGSTSGVVCTRNTDQMESIVDYMFQLIANKFNGLHNPSYDVVETTSRELGPSEAHKKTYKCTLTFPEEGKTFVNIGYGKEAQKEICARKALTSLLGVPKDEVHKIIKGIALTKLRPDGTYISALHQIAATFRCELEVKVHHAEPTYEQKVEMLRKNIPAQTPAVAVYKITDYAEEGKMTKFTSRSYSTQQEAKEAAAAEALKKYFRVDMANLEKEKLEYQKMKKALQLHTPSQLLNERIQQRRALALNEKEKNMEATYEEIGIDPRTGHHKMKVSIDGQSFIGSGESRKIAKNQAALFAMRTLFKMEEVPKGPQKLSIPQSQLPCSKLCFEINEFSKIEYLNMCQYYGIKPSSWFSVFLLVNEKNEKRVLSMAGSNGAVLQGNQFLSSQGSSLLHIDSIVLARRSLVRNLMLELELAQKDSNKSILEMGEDALYRLKSNLKLVLYSSHAPDCSYSCEESPDKKLSYISFGGYSPAVETPQTMKEIKENDFIRVHSTSDKIFKWTHLGVQGALLSALMHPILPEIVIFGMRAPIDDCSLGYALYSRLSDDRYPFMLESANDYFEPSSTQPHVFTRGFDGIEMIYPNTGRSTSGAPSRLCKLEMFENFLKVAPHISRSSSYLEAKSHALIYNEAKKVFYETLKLYNWGNWQKKSQQAIDFHLMSADEL</sequence>
<dbReference type="SMART" id="SM00358">
    <property type="entry name" value="DSRM"/>
    <property type="match status" value="2"/>
</dbReference>
<dbReference type="EMBL" id="LIAE01010293">
    <property type="protein sequence ID" value="PAV63752.1"/>
    <property type="molecule type" value="Genomic_DNA"/>
</dbReference>
<reference evidence="4 5" key="1">
    <citation type="journal article" date="2017" name="Curr. Biol.">
        <title>Genome architecture and evolution of a unichromosomal asexual nematode.</title>
        <authorList>
            <person name="Fradin H."/>
            <person name="Zegar C."/>
            <person name="Gutwein M."/>
            <person name="Lucas J."/>
            <person name="Kovtun M."/>
            <person name="Corcoran D."/>
            <person name="Baugh L.R."/>
            <person name="Kiontke K."/>
            <person name="Gunsalus K."/>
            <person name="Fitch D.H."/>
            <person name="Piano F."/>
        </authorList>
    </citation>
    <scope>NUCLEOTIDE SEQUENCE [LARGE SCALE GENOMIC DNA]</scope>
    <source>
        <strain evidence="4">PF1309</strain>
    </source>
</reference>
<dbReference type="InterPro" id="IPR014720">
    <property type="entry name" value="dsRBD_dom"/>
</dbReference>
<dbReference type="GO" id="GO:0005730">
    <property type="term" value="C:nucleolus"/>
    <property type="evidence" value="ECO:0007669"/>
    <property type="project" value="TreeGrafter"/>
</dbReference>
<dbReference type="CDD" id="cd00048">
    <property type="entry name" value="DSRM_SF"/>
    <property type="match status" value="2"/>
</dbReference>
<keyword evidence="5" id="KW-1185">Reference proteome</keyword>
<feature type="domain" description="DRBM" evidence="2">
    <location>
        <begin position="2"/>
        <end position="79"/>
    </location>
</feature>
<evidence type="ECO:0000256" key="1">
    <source>
        <dbReference type="PROSITE-ProRule" id="PRU00266"/>
    </source>
</evidence>
<dbReference type="GO" id="GO:0006396">
    <property type="term" value="P:RNA processing"/>
    <property type="evidence" value="ECO:0007669"/>
    <property type="project" value="InterPro"/>
</dbReference>
<evidence type="ECO:0000259" key="3">
    <source>
        <dbReference type="PROSITE" id="PS50141"/>
    </source>
</evidence>
<gene>
    <name evidence="4" type="ORF">WR25_08002</name>
</gene>